<feature type="transmembrane region" description="Helical" evidence="1">
    <location>
        <begin position="47"/>
        <end position="65"/>
    </location>
</feature>
<protein>
    <submittedName>
        <fullName evidence="3">Diguanylate cyclase phosphodiesterase domain-containing protein</fullName>
    </submittedName>
</protein>
<keyword evidence="1" id="KW-0472">Membrane</keyword>
<reference evidence="3 4" key="1">
    <citation type="journal article" date="2015" name="Genome Announc.">
        <title>Expanding the biotechnology potential of lactobacilli through comparative genomics of 213 strains and associated genera.</title>
        <authorList>
            <person name="Sun Z."/>
            <person name="Harris H.M."/>
            <person name="McCann A."/>
            <person name="Guo C."/>
            <person name="Argimon S."/>
            <person name="Zhang W."/>
            <person name="Yang X."/>
            <person name="Jeffery I.B."/>
            <person name="Cooney J.C."/>
            <person name="Kagawa T.F."/>
            <person name="Liu W."/>
            <person name="Song Y."/>
            <person name="Salvetti E."/>
            <person name="Wrobel A."/>
            <person name="Rasinkangas P."/>
            <person name="Parkhill J."/>
            <person name="Rea M.C."/>
            <person name="O'Sullivan O."/>
            <person name="Ritari J."/>
            <person name="Douillard F.P."/>
            <person name="Paul Ross R."/>
            <person name="Yang R."/>
            <person name="Briner A.E."/>
            <person name="Felis G.E."/>
            <person name="de Vos W.M."/>
            <person name="Barrangou R."/>
            <person name="Klaenhammer T.R."/>
            <person name="Caufield P.W."/>
            <person name="Cui Y."/>
            <person name="Zhang H."/>
            <person name="O'Toole P.W."/>
        </authorList>
    </citation>
    <scope>NUCLEOTIDE SEQUENCE [LARGE SCALE GENOMIC DNA]</scope>
    <source>
        <strain evidence="3 4">JCM 17355</strain>
    </source>
</reference>
<dbReference type="Proteomes" id="UP000051379">
    <property type="component" value="Unassembled WGS sequence"/>
</dbReference>
<dbReference type="CDD" id="cd01949">
    <property type="entry name" value="GGDEF"/>
    <property type="match status" value="1"/>
</dbReference>
<feature type="transmembrane region" description="Helical" evidence="1">
    <location>
        <begin position="12"/>
        <end position="32"/>
    </location>
</feature>
<dbReference type="SMART" id="SM00267">
    <property type="entry name" value="GGDEF"/>
    <property type="match status" value="1"/>
</dbReference>
<dbReference type="InterPro" id="IPR043128">
    <property type="entry name" value="Rev_trsase/Diguanyl_cyclase"/>
</dbReference>
<dbReference type="Pfam" id="PF00990">
    <property type="entry name" value="GGDEF"/>
    <property type="match status" value="1"/>
</dbReference>
<evidence type="ECO:0000313" key="3">
    <source>
        <dbReference type="EMBL" id="KRK99084.1"/>
    </source>
</evidence>
<dbReference type="NCBIfam" id="TIGR00254">
    <property type="entry name" value="GGDEF"/>
    <property type="match status" value="1"/>
</dbReference>
<evidence type="ECO:0000313" key="4">
    <source>
        <dbReference type="Proteomes" id="UP000051379"/>
    </source>
</evidence>
<sequence>MKYIKKQIPDSFPFSYYAVDILIFGFILWSLAKIKFSLSAITVLKQLTYMIFFTIFALGYISLITRENGLKKKLFSLASHDELTHSKNYTIFEIELKHQFKNSIQNQKPLTMAMFDIDHFKLVNDTFGHLAGDKVLATVVDIVQTIINENDPTISLYRTGGEEFNIIFPGYSINKTDTFINQVRLAINHTTIIYNQETEQQQIDITISIGISEVNQDDLNSQMFYDRVDQAMYQSKRDGRNRITKK</sequence>
<evidence type="ECO:0000259" key="2">
    <source>
        <dbReference type="PROSITE" id="PS50887"/>
    </source>
</evidence>
<dbReference type="EMBL" id="AZDO01000015">
    <property type="protein sequence ID" value="KRK99084.1"/>
    <property type="molecule type" value="Genomic_DNA"/>
</dbReference>
<keyword evidence="4" id="KW-1185">Reference proteome</keyword>
<dbReference type="PANTHER" id="PTHR45138:SF9">
    <property type="entry name" value="DIGUANYLATE CYCLASE DGCM-RELATED"/>
    <property type="match status" value="1"/>
</dbReference>
<keyword evidence="1" id="KW-0812">Transmembrane</keyword>
<keyword evidence="1" id="KW-1133">Transmembrane helix</keyword>
<comment type="caution">
    <text evidence="3">The sequence shown here is derived from an EMBL/GenBank/DDBJ whole genome shotgun (WGS) entry which is preliminary data.</text>
</comment>
<name>A0ABR5P997_9LACO</name>
<dbReference type="InterPro" id="IPR000160">
    <property type="entry name" value="GGDEF_dom"/>
</dbReference>
<organism evidence="3 4">
    <name type="scientific">Companilactobacillus futsaii JCM 17355</name>
    <dbReference type="NCBI Taxonomy" id="1423818"/>
    <lineage>
        <taxon>Bacteria</taxon>
        <taxon>Bacillati</taxon>
        <taxon>Bacillota</taxon>
        <taxon>Bacilli</taxon>
        <taxon>Lactobacillales</taxon>
        <taxon>Lactobacillaceae</taxon>
        <taxon>Companilactobacillus</taxon>
    </lineage>
</organism>
<gene>
    <name evidence="3" type="ORF">FC88_GL000617</name>
</gene>
<evidence type="ECO:0000256" key="1">
    <source>
        <dbReference type="SAM" id="Phobius"/>
    </source>
</evidence>
<dbReference type="PANTHER" id="PTHR45138">
    <property type="entry name" value="REGULATORY COMPONENTS OF SENSORY TRANSDUCTION SYSTEM"/>
    <property type="match status" value="1"/>
</dbReference>
<dbReference type="SUPFAM" id="SSF55073">
    <property type="entry name" value="Nucleotide cyclase"/>
    <property type="match status" value="1"/>
</dbReference>
<accession>A0ABR5P997</accession>
<dbReference type="InterPro" id="IPR029787">
    <property type="entry name" value="Nucleotide_cyclase"/>
</dbReference>
<dbReference type="PROSITE" id="PS50887">
    <property type="entry name" value="GGDEF"/>
    <property type="match status" value="1"/>
</dbReference>
<dbReference type="Gene3D" id="3.30.70.270">
    <property type="match status" value="1"/>
</dbReference>
<feature type="domain" description="GGDEF" evidence="2">
    <location>
        <begin position="108"/>
        <end position="246"/>
    </location>
</feature>
<dbReference type="InterPro" id="IPR050469">
    <property type="entry name" value="Diguanylate_Cyclase"/>
</dbReference>
<proteinExistence type="predicted"/>